<comment type="caution">
    <text evidence="4">The sequence shown here is derived from an EMBL/GenBank/DDBJ whole genome shotgun (WGS) entry which is preliminary data.</text>
</comment>
<dbReference type="AlphaFoldDB" id="A0AAW2YHQ7"/>
<proteinExistence type="predicted"/>
<feature type="domain" description="EF-hand" evidence="3">
    <location>
        <begin position="46"/>
        <end position="81"/>
    </location>
</feature>
<protein>
    <submittedName>
        <fullName evidence="4">Squidulin</fullName>
    </submittedName>
</protein>
<keyword evidence="2" id="KW-0106">Calcium</keyword>
<evidence type="ECO:0000313" key="4">
    <source>
        <dbReference type="EMBL" id="KAL0476524.1"/>
    </source>
</evidence>
<sequence>MSSWEKLNEEQKEQIKAAFDICDNDQNGFIDLEELKEVLKALGESATDQQAKELMKEIDTDGNGLISIEEFCEAMADWWLRA</sequence>
<accession>A0AAW2YHQ7</accession>
<evidence type="ECO:0000313" key="5">
    <source>
        <dbReference type="Proteomes" id="UP001431209"/>
    </source>
</evidence>
<reference evidence="4 5" key="1">
    <citation type="submission" date="2024-03" db="EMBL/GenBank/DDBJ databases">
        <title>The Acrasis kona genome and developmental transcriptomes reveal deep origins of eukaryotic multicellular pathways.</title>
        <authorList>
            <person name="Sheikh S."/>
            <person name="Fu C.-J."/>
            <person name="Brown M.W."/>
            <person name="Baldauf S.L."/>
        </authorList>
    </citation>
    <scope>NUCLEOTIDE SEQUENCE [LARGE SCALE GENOMIC DNA]</scope>
    <source>
        <strain evidence="4 5">ATCC MYA-3509</strain>
    </source>
</reference>
<evidence type="ECO:0000259" key="3">
    <source>
        <dbReference type="PROSITE" id="PS50222"/>
    </source>
</evidence>
<evidence type="ECO:0000256" key="2">
    <source>
        <dbReference type="ARBA" id="ARBA00022837"/>
    </source>
</evidence>
<gene>
    <name evidence="4" type="ORF">AKO1_004486</name>
</gene>
<feature type="domain" description="EF-hand" evidence="3">
    <location>
        <begin position="10"/>
        <end position="45"/>
    </location>
</feature>
<keyword evidence="1" id="KW-0677">Repeat</keyword>
<dbReference type="GO" id="GO:0005509">
    <property type="term" value="F:calcium ion binding"/>
    <property type="evidence" value="ECO:0007669"/>
    <property type="project" value="InterPro"/>
</dbReference>
<dbReference type="InterPro" id="IPR050145">
    <property type="entry name" value="Centrin_CML-like"/>
</dbReference>
<dbReference type="Pfam" id="PF13499">
    <property type="entry name" value="EF-hand_7"/>
    <property type="match status" value="1"/>
</dbReference>
<dbReference type="PANTHER" id="PTHR23050">
    <property type="entry name" value="CALCIUM BINDING PROTEIN"/>
    <property type="match status" value="1"/>
</dbReference>
<dbReference type="CDD" id="cd00051">
    <property type="entry name" value="EFh"/>
    <property type="match status" value="1"/>
</dbReference>
<dbReference type="SMART" id="SM00054">
    <property type="entry name" value="EFh"/>
    <property type="match status" value="2"/>
</dbReference>
<dbReference type="InterPro" id="IPR002048">
    <property type="entry name" value="EF_hand_dom"/>
</dbReference>
<dbReference type="FunFam" id="1.10.238.10:FF:000001">
    <property type="entry name" value="Calmodulin 1"/>
    <property type="match status" value="1"/>
</dbReference>
<dbReference type="PROSITE" id="PS50222">
    <property type="entry name" value="EF_HAND_2"/>
    <property type="match status" value="2"/>
</dbReference>
<dbReference type="SUPFAM" id="SSF47473">
    <property type="entry name" value="EF-hand"/>
    <property type="match status" value="1"/>
</dbReference>
<dbReference type="PROSITE" id="PS00018">
    <property type="entry name" value="EF_HAND_1"/>
    <property type="match status" value="2"/>
</dbReference>
<dbReference type="EMBL" id="JAOPGA020000055">
    <property type="protein sequence ID" value="KAL0476524.1"/>
    <property type="molecule type" value="Genomic_DNA"/>
</dbReference>
<dbReference type="Proteomes" id="UP001431209">
    <property type="component" value="Unassembled WGS sequence"/>
</dbReference>
<keyword evidence="5" id="KW-1185">Reference proteome</keyword>
<dbReference type="Gene3D" id="1.10.238.10">
    <property type="entry name" value="EF-hand"/>
    <property type="match status" value="1"/>
</dbReference>
<organism evidence="4 5">
    <name type="scientific">Acrasis kona</name>
    <dbReference type="NCBI Taxonomy" id="1008807"/>
    <lineage>
        <taxon>Eukaryota</taxon>
        <taxon>Discoba</taxon>
        <taxon>Heterolobosea</taxon>
        <taxon>Tetramitia</taxon>
        <taxon>Eutetramitia</taxon>
        <taxon>Acrasidae</taxon>
        <taxon>Acrasis</taxon>
    </lineage>
</organism>
<dbReference type="InterPro" id="IPR018247">
    <property type="entry name" value="EF_Hand_1_Ca_BS"/>
</dbReference>
<evidence type="ECO:0000256" key="1">
    <source>
        <dbReference type="ARBA" id="ARBA00022737"/>
    </source>
</evidence>
<dbReference type="InterPro" id="IPR011992">
    <property type="entry name" value="EF-hand-dom_pair"/>
</dbReference>
<name>A0AAW2YHQ7_9EUKA</name>